<name>A0AB39QAC4_9ACTN</name>
<organism evidence="2">
    <name type="scientific">Streptomyces sp. R28</name>
    <dbReference type="NCBI Taxonomy" id="3238628"/>
    <lineage>
        <taxon>Bacteria</taxon>
        <taxon>Bacillati</taxon>
        <taxon>Actinomycetota</taxon>
        <taxon>Actinomycetes</taxon>
        <taxon>Kitasatosporales</taxon>
        <taxon>Streptomycetaceae</taxon>
        <taxon>Streptomyces</taxon>
    </lineage>
</organism>
<protein>
    <submittedName>
        <fullName evidence="2">SUKH-4 family immunity protein</fullName>
    </submittedName>
</protein>
<sequence>MELTPEGALEQAEAWLAEPHRLYRTLAVRGVAGSGKTVLLGKLAARIPDAVYVDCRGKTADDVAHYLLRAWGVAESPASLVAGAQRIRSGGVALLSNVQWAGEFVTSSEASRISQRMVGTLKQFSRPTVQFVVERSADKPWVPAPTRNDIVLASPRGGETRSGEWLDILTRHPALRALAAAERRTVPLSVWGELCRCLGIQVSSGELTELAESLSDRLLITEVPGSGREFGFHAESDRHRIRLLRPVDHGSLLSALLEPLKAHGATAWENVGPTGAYAARAAALHAAHAGLLETLLADGQALANLDATGLLQGMAATWPRGIPQGGLAIDAHYLEQLGLAAAPHAEWVAWLHHSALNRGDESLARSIVADSGVELPWKTVWTRCRPFGTFGRSEEPEDTLADQPSEDAPGTRDFPELAESGSWRLRAVGPPVRHIFDGRLSASRPFRSKAVSDTEWLMSGPTGPFVVDATTTPREQPHLEALPEPFVGPVTEAALWRCPAQAMTRNAPTQSWLESSFGQGTCRVLSEDELPSGLSDSDSRQFLTGIGWPHLTDQLPFVHTADLAKTGLVEVPWPDDMDPPESEGPFYSLAEWTGGNVLLDGSTGAVVQDYRTGYSSLTLATGLRQFCTLLRLYHEFLTSPFNTPAERGDARRSLWQWAEDIDSATEDADHWEHVFDGDLDFWGTE</sequence>
<reference evidence="2" key="1">
    <citation type="submission" date="2024-07" db="EMBL/GenBank/DDBJ databases">
        <authorList>
            <person name="Yu S.T."/>
        </authorList>
    </citation>
    <scope>NUCLEOTIDE SEQUENCE</scope>
    <source>
        <strain evidence="2">R28</strain>
    </source>
</reference>
<dbReference type="AlphaFoldDB" id="A0AB39QAC4"/>
<evidence type="ECO:0000256" key="1">
    <source>
        <dbReference type="SAM" id="MobiDB-lite"/>
    </source>
</evidence>
<dbReference type="InterPro" id="IPR025851">
    <property type="entry name" value="SUKH-4"/>
</dbReference>
<accession>A0AB39QAC4</accession>
<feature type="region of interest" description="Disordered" evidence="1">
    <location>
        <begin position="390"/>
        <end position="415"/>
    </location>
</feature>
<dbReference type="Pfam" id="PF14435">
    <property type="entry name" value="SUKH-4"/>
    <property type="match status" value="1"/>
</dbReference>
<dbReference type="EMBL" id="CP163439">
    <property type="protein sequence ID" value="XDQ38044.1"/>
    <property type="molecule type" value="Genomic_DNA"/>
</dbReference>
<gene>
    <name evidence="2" type="ORF">AB5J49_34430</name>
</gene>
<dbReference type="RefSeq" id="WP_369172756.1">
    <property type="nucleotide sequence ID" value="NZ_CP163439.1"/>
</dbReference>
<proteinExistence type="predicted"/>
<evidence type="ECO:0000313" key="2">
    <source>
        <dbReference type="EMBL" id="XDQ38044.1"/>
    </source>
</evidence>